<evidence type="ECO:0000313" key="4">
    <source>
        <dbReference type="Proteomes" id="UP000429607"/>
    </source>
</evidence>
<evidence type="ECO:0000313" key="5">
    <source>
        <dbReference type="Proteomes" id="UP000434957"/>
    </source>
</evidence>
<evidence type="ECO:0000313" key="3">
    <source>
        <dbReference type="EMBL" id="KAE9353263.1"/>
    </source>
</evidence>
<sequence>MERATVLLLCMCKVRSTDGYRSSSSSACRALTTTSTAATTVKYARQSVRQRSKLSTA</sequence>
<protein>
    <submittedName>
        <fullName evidence="2">Uncharacterized protein</fullName>
    </submittedName>
</protein>
<dbReference type="Proteomes" id="UP000435112">
    <property type="component" value="Unassembled WGS sequence"/>
</dbReference>
<organism evidence="2 4">
    <name type="scientific">Phytophthora rubi</name>
    <dbReference type="NCBI Taxonomy" id="129364"/>
    <lineage>
        <taxon>Eukaryota</taxon>
        <taxon>Sar</taxon>
        <taxon>Stramenopiles</taxon>
        <taxon>Oomycota</taxon>
        <taxon>Peronosporomycetes</taxon>
        <taxon>Peronosporales</taxon>
        <taxon>Peronosporaceae</taxon>
        <taxon>Phytophthora</taxon>
    </lineage>
</organism>
<evidence type="ECO:0000313" key="1">
    <source>
        <dbReference type="EMBL" id="KAE9017347.1"/>
    </source>
</evidence>
<keyword evidence="5" id="KW-1185">Reference proteome</keyword>
<proteinExistence type="predicted"/>
<gene>
    <name evidence="2" type="ORF">PR001_g3725</name>
    <name evidence="1" type="ORF">PR002_g13424</name>
    <name evidence="3" type="ORF">PR003_g3965</name>
</gene>
<dbReference type="EMBL" id="QXFU01000885">
    <property type="protein sequence ID" value="KAE9017347.1"/>
    <property type="molecule type" value="Genomic_DNA"/>
</dbReference>
<comment type="caution">
    <text evidence="2">The sequence shown here is derived from an EMBL/GenBank/DDBJ whole genome shotgun (WGS) entry which is preliminary data.</text>
</comment>
<dbReference type="Proteomes" id="UP000429607">
    <property type="component" value="Unassembled WGS sequence"/>
</dbReference>
<dbReference type="EMBL" id="QXFT01000144">
    <property type="protein sequence ID" value="KAE9353263.1"/>
    <property type="molecule type" value="Genomic_DNA"/>
</dbReference>
<reference evidence="4 6" key="1">
    <citation type="submission" date="2018-09" db="EMBL/GenBank/DDBJ databases">
        <title>Genomic investigation of the strawberry pathogen Phytophthora fragariae indicates pathogenicity is determined by transcriptional variation in three key races.</title>
        <authorList>
            <person name="Adams T.M."/>
            <person name="Armitage A.D."/>
            <person name="Sobczyk M.K."/>
            <person name="Bates H.J."/>
            <person name="Dunwell J.M."/>
            <person name="Nellist C.F."/>
            <person name="Harrison R.J."/>
        </authorList>
    </citation>
    <scope>NUCLEOTIDE SEQUENCE [LARGE SCALE GENOMIC DNA]</scope>
    <source>
        <strain evidence="2 4">SCRP249</strain>
        <strain evidence="1 6">SCRP324</strain>
        <strain evidence="3 5">SCRP333</strain>
    </source>
</reference>
<evidence type="ECO:0000313" key="6">
    <source>
        <dbReference type="Proteomes" id="UP000435112"/>
    </source>
</evidence>
<dbReference type="Proteomes" id="UP000434957">
    <property type="component" value="Unassembled WGS sequence"/>
</dbReference>
<name>A0A6A3NZY2_9STRA</name>
<dbReference type="AlphaFoldDB" id="A0A6A3NZY2"/>
<dbReference type="EMBL" id="QXFV01000143">
    <property type="protein sequence ID" value="KAE9048673.1"/>
    <property type="molecule type" value="Genomic_DNA"/>
</dbReference>
<evidence type="ECO:0000313" key="2">
    <source>
        <dbReference type="EMBL" id="KAE9048673.1"/>
    </source>
</evidence>
<accession>A0A6A3NZY2</accession>